<accession>F7XH34</accession>
<protein>
    <recommendedName>
        <fullName evidence="1">Spore protein YkvP/CgeB glycosyl transferase-like domain-containing protein</fullName>
    </recommendedName>
</protein>
<dbReference type="HOGENOM" id="CLU_023451_0_0_5"/>
<dbReference type="InterPro" id="IPR055259">
    <property type="entry name" value="YkvP/CgeB_Glyco_trans-like"/>
</dbReference>
<proteinExistence type="predicted"/>
<gene>
    <name evidence="2" type="ordered locus">SM11_pD1028</name>
</gene>
<dbReference type="EMBL" id="CP001832">
    <property type="protein sequence ID" value="AEH83860.1"/>
    <property type="molecule type" value="Genomic_DNA"/>
</dbReference>
<organism evidence="2 3">
    <name type="scientific">Sinorhizobium meliloti (strain SM11)</name>
    <dbReference type="NCBI Taxonomy" id="707241"/>
    <lineage>
        <taxon>Bacteria</taxon>
        <taxon>Pseudomonadati</taxon>
        <taxon>Pseudomonadota</taxon>
        <taxon>Alphaproteobacteria</taxon>
        <taxon>Hyphomicrobiales</taxon>
        <taxon>Rhizobiaceae</taxon>
        <taxon>Sinorhizobium/Ensifer group</taxon>
        <taxon>Sinorhizobium</taxon>
    </lineage>
</organism>
<dbReference type="Pfam" id="PF13524">
    <property type="entry name" value="Glyco_trans_1_2"/>
    <property type="match status" value="1"/>
</dbReference>
<dbReference type="KEGG" id="smx:SM11_pD1028"/>
<name>F7XH34_SINMM</name>
<sequence length="719" mass="79864">MLMTGMEERLPRLLFFRSLRNGMPQFLKVHVTEQSRCLSQFFEVIELPPVGDYDEICDRVQPDLVLLESGVDSGKRNIRNVSAHPQTPKLGLLLADALDAARATFIADMAEWGVETFFTHSVSLGEYTPEISDRLYTWPNFVDPTIFRDYGLEKNVPVLITGSQIGFYPWRNAISRIVSARYPTMICPHGGWNAQSGTSQTMFGESYARLLNAATFVPACGSVTRDLVRKHLEIPATGACLVTERTAALEKIGFRDMENCVFATPEDIVGKLDTLLADDEQLHRIIKAGHNLVHNHHTMAHRRQIREWFDLSCQLKAGETIVQESPAGGLRIVPGPVSQASYQVVGGGLDRLLLRRGWELISTSALDAAEESFLRCLNFAIIPEALVGLGYCQLLQGSVENAQNSIKRWLDIIFLYHECKDPDPVAWAMWIRVALCCGHVDAAMERASQFRHLSHRELDRIRTVLGLDDTEISNSSNKRPSIAPTPSLGESEWRGQLTMMLRACGQDALASSIQAGNLSSSISVIRAGNKPHSLENARATRAAISVLVKQAKMRLGAWRKRLTENDWTLHVDKVTTCEPAVRAVILMPSPLNLGQRSFRRSLRNSPWRPKLVEVRVSGVAQKKYEFAFRPGDLVYVTGKAARLVDLTRLPDSAGLVFVDGSNSRGGQKLMEALIASGEFAMVLHDCADKIGYATFRRLTPQLAWDEGMLGDIPSAVAIH</sequence>
<evidence type="ECO:0000259" key="1">
    <source>
        <dbReference type="Pfam" id="PF13524"/>
    </source>
</evidence>
<evidence type="ECO:0000313" key="2">
    <source>
        <dbReference type="EMBL" id="AEH83860.1"/>
    </source>
</evidence>
<dbReference type="AlphaFoldDB" id="F7XH34"/>
<evidence type="ECO:0000313" key="3">
    <source>
        <dbReference type="Proteomes" id="UP000009045"/>
    </source>
</evidence>
<dbReference type="RefSeq" id="WP_014530604.1">
    <property type="nucleotide sequence ID" value="NC_017326.1"/>
</dbReference>
<dbReference type="PATRIC" id="fig|707241.3.peg.6718"/>
<reference evidence="2 3" key="1">
    <citation type="journal article" date="2011" name="J. Biotechnol.">
        <title>The complete genome sequence of the dominant Sinorhizobium meliloti field isolate SM11 extends the S. meliloti pan-genome.</title>
        <authorList>
            <person name="Schneiker-Bekel S."/>
            <person name="Wibberg D."/>
            <person name="Bekel T."/>
            <person name="Blom J."/>
            <person name="Linke B."/>
            <person name="Neuweger H."/>
            <person name="Stiens M."/>
            <person name="Vorholter F.J."/>
            <person name="Weidner S."/>
            <person name="Goesmann A."/>
            <person name="Puhler A."/>
            <person name="Schluter A."/>
        </authorList>
    </citation>
    <scope>NUCLEOTIDE SEQUENCE [LARGE SCALE GENOMIC DNA]</scope>
    <source>
        <strain evidence="2 3">SM11</strain>
        <plasmid evidence="3">pSmeSM11d</plasmid>
    </source>
</reference>
<keyword evidence="2" id="KW-0614">Plasmid</keyword>
<geneLocation type="plasmid" evidence="2 3">
    <name>pSmeSM11d</name>
</geneLocation>
<dbReference type="Proteomes" id="UP000009045">
    <property type="component" value="Plasmid pSmeSM11d"/>
</dbReference>
<feature type="domain" description="Spore protein YkvP/CgeB glycosyl transferase-like" evidence="1">
    <location>
        <begin position="191"/>
        <end position="303"/>
    </location>
</feature>